<proteinExistence type="predicted"/>
<dbReference type="AlphaFoldDB" id="A0A9D1UT18"/>
<dbReference type="Proteomes" id="UP000824151">
    <property type="component" value="Unassembled WGS sequence"/>
</dbReference>
<protein>
    <submittedName>
        <fullName evidence="2">Uncharacterized protein</fullName>
    </submittedName>
</protein>
<evidence type="ECO:0000313" key="2">
    <source>
        <dbReference type="EMBL" id="HIW99864.1"/>
    </source>
</evidence>
<organism evidence="2 3">
    <name type="scientific">Candidatus Nesterenkonia stercoripullorum</name>
    <dbReference type="NCBI Taxonomy" id="2838701"/>
    <lineage>
        <taxon>Bacteria</taxon>
        <taxon>Bacillati</taxon>
        <taxon>Actinomycetota</taxon>
        <taxon>Actinomycetes</taxon>
        <taxon>Micrococcales</taxon>
        <taxon>Micrococcaceae</taxon>
        <taxon>Nesterenkonia</taxon>
    </lineage>
</organism>
<name>A0A9D1UT18_9MICC</name>
<keyword evidence="1" id="KW-0472">Membrane</keyword>
<reference evidence="2" key="1">
    <citation type="journal article" date="2021" name="PeerJ">
        <title>Extensive microbial diversity within the chicken gut microbiome revealed by metagenomics and culture.</title>
        <authorList>
            <person name="Gilroy R."/>
            <person name="Ravi A."/>
            <person name="Getino M."/>
            <person name="Pursley I."/>
            <person name="Horton D.L."/>
            <person name="Alikhan N.F."/>
            <person name="Baker D."/>
            <person name="Gharbi K."/>
            <person name="Hall N."/>
            <person name="Watson M."/>
            <person name="Adriaenssens E.M."/>
            <person name="Foster-Nyarko E."/>
            <person name="Jarju S."/>
            <person name="Secka A."/>
            <person name="Antonio M."/>
            <person name="Oren A."/>
            <person name="Chaudhuri R.R."/>
            <person name="La Ragione R."/>
            <person name="Hildebrand F."/>
            <person name="Pallen M.J."/>
        </authorList>
    </citation>
    <scope>NUCLEOTIDE SEQUENCE</scope>
    <source>
        <strain evidence="2">ChiHejej3B27-3195</strain>
    </source>
</reference>
<keyword evidence="1" id="KW-1133">Transmembrane helix</keyword>
<feature type="transmembrane region" description="Helical" evidence="1">
    <location>
        <begin position="36"/>
        <end position="54"/>
    </location>
</feature>
<keyword evidence="1" id="KW-0812">Transmembrane</keyword>
<evidence type="ECO:0000313" key="3">
    <source>
        <dbReference type="Proteomes" id="UP000824151"/>
    </source>
</evidence>
<gene>
    <name evidence="2" type="ORF">H9871_06940</name>
</gene>
<accession>A0A9D1UT18</accession>
<comment type="caution">
    <text evidence="2">The sequence shown here is derived from an EMBL/GenBank/DDBJ whole genome shotgun (WGS) entry which is preliminary data.</text>
</comment>
<dbReference type="EMBL" id="DXGD01000257">
    <property type="protein sequence ID" value="HIW99864.1"/>
    <property type="molecule type" value="Genomic_DNA"/>
</dbReference>
<feature type="transmembrane region" description="Helical" evidence="1">
    <location>
        <begin position="66"/>
        <end position="86"/>
    </location>
</feature>
<reference evidence="2" key="2">
    <citation type="submission" date="2021-04" db="EMBL/GenBank/DDBJ databases">
        <authorList>
            <person name="Gilroy R."/>
        </authorList>
    </citation>
    <scope>NUCLEOTIDE SEQUENCE</scope>
    <source>
        <strain evidence="2">ChiHejej3B27-3195</strain>
    </source>
</reference>
<feature type="transmembrane region" description="Helical" evidence="1">
    <location>
        <begin position="12"/>
        <end position="30"/>
    </location>
</feature>
<evidence type="ECO:0000256" key="1">
    <source>
        <dbReference type="SAM" id="Phobius"/>
    </source>
</evidence>
<sequence length="87" mass="9409">MTQPETHLRATLLGFLALAFLSLAIWKLTQGNALEAAGHSLVATLAVLAALLVNDPHRPRTTQLRLFVTAMVLVPITLGIFIASLFF</sequence>